<feature type="region of interest" description="Disordered" evidence="6">
    <location>
        <begin position="498"/>
        <end position="525"/>
    </location>
</feature>
<evidence type="ECO:0000256" key="3">
    <source>
        <dbReference type="ARBA" id="ARBA00022771"/>
    </source>
</evidence>
<dbReference type="InterPro" id="IPR000571">
    <property type="entry name" value="Znf_CCCH"/>
</dbReference>
<keyword evidence="2" id="KW-0677">Repeat</keyword>
<feature type="domain" description="C3H1-type" evidence="7">
    <location>
        <begin position="361"/>
        <end position="388"/>
    </location>
</feature>
<protein>
    <submittedName>
        <fullName evidence="8">Cleavage and polyadenylation specificity factor subunit 4</fullName>
    </submittedName>
</protein>
<sequence>MAFPPYRRSHLRSNTYHALVHIISHFAEYNSSHETPTQPFNIPDNDSGRMDGINLEKKSKCSEVVDSDFLSPKDASSHKDIVEVQEIIDGVGDKDTDFTSNKMVLDDIEHIMEIDDMSTQVNGFDKEHKLMNELELVMKGTEDLICDSHLMPTNTKFDGKHNDGPEVGLMDSHVDMEEGEISGDLGKDDNSCDVPSADGLILPQKQVDDLREPVDVTRNMMYPSMIMNQEKEKGCEPTSSVVNSLQDRNDSGQVEPITGGKKGIACRVEVATSEKAVECKKEDKMKLVNASKRKERGGKKEKKKKAYRMKRAKMNRELGVKSMQLQKFVQKPKVVSHCRHYIMGRCYEGDKCQFSHDVVPRTKSKPCGHFAHNSCMKGDDCPFDHELSKYPCNNFVSQGFCRRGESCLFSHQVSKEDIPTPSNMRRPVLSTLQSGNANSNTPVSNNHGSGSMQQNPLTHSSGTHSRVNVEHKVTNTTQKQPTPPKGISFINLAKLTPIPSAPKQGTVTTKESPLQTGTHEDQSAFNKTQNKVEIAKKLPSVTPKGVNFLSFGKGSVSGSKTHIRPNVSTENGFNLPRLLNFGLPEQINKDVHYKPSDRTKQSVSLSDIFLNEILGKNQSVSEGIKSKFPDKSSATPSPFVSFQSSEHLKSDYHKHASNSSQKALLSTLAFAAERESVSEGVKSKFPDKSSATPSPFVSVQSSEHLKSDYHKHASNSSQKALLSTLAFAAEHESDIKMKFPSVDSSA</sequence>
<evidence type="ECO:0000256" key="6">
    <source>
        <dbReference type="SAM" id="MobiDB-lite"/>
    </source>
</evidence>
<dbReference type="Proteomes" id="UP000501690">
    <property type="component" value="Linkage Group LG8"/>
</dbReference>
<keyword evidence="1 5" id="KW-0479">Metal-binding</keyword>
<dbReference type="SUPFAM" id="SSF90229">
    <property type="entry name" value="CCCH zinc finger"/>
    <property type="match status" value="2"/>
</dbReference>
<evidence type="ECO:0000259" key="7">
    <source>
        <dbReference type="PROSITE" id="PS50103"/>
    </source>
</evidence>
<feature type="compositionally biased region" description="Polar residues" evidence="6">
    <location>
        <begin position="689"/>
        <end position="702"/>
    </location>
</feature>
<gene>
    <name evidence="8" type="ORF">DEO72_LG8g803</name>
</gene>
<feature type="region of interest" description="Disordered" evidence="6">
    <location>
        <begin position="681"/>
        <end position="715"/>
    </location>
</feature>
<proteinExistence type="predicted"/>
<feature type="domain" description="C3H1-type" evidence="7">
    <location>
        <begin position="391"/>
        <end position="414"/>
    </location>
</feature>
<keyword evidence="4 5" id="KW-0862">Zinc</keyword>
<dbReference type="PROSITE" id="PS50103">
    <property type="entry name" value="ZF_C3H1"/>
    <property type="match status" value="3"/>
</dbReference>
<evidence type="ECO:0000313" key="8">
    <source>
        <dbReference type="EMBL" id="QCE02788.1"/>
    </source>
</evidence>
<keyword evidence="3 5" id="KW-0863">Zinc-finger</keyword>
<dbReference type="InterPro" id="IPR045124">
    <property type="entry name" value="Su(sable)-like"/>
</dbReference>
<dbReference type="GO" id="GO:0005634">
    <property type="term" value="C:nucleus"/>
    <property type="evidence" value="ECO:0007669"/>
    <property type="project" value="TreeGrafter"/>
</dbReference>
<dbReference type="EMBL" id="CP039352">
    <property type="protein sequence ID" value="QCE02788.1"/>
    <property type="molecule type" value="Genomic_DNA"/>
</dbReference>
<dbReference type="PANTHER" id="PTHR13119:SF12">
    <property type="entry name" value="PROTEIN SUPPRESSOR OF SABLE"/>
    <property type="match status" value="1"/>
</dbReference>
<dbReference type="GO" id="GO:0045892">
    <property type="term" value="P:negative regulation of DNA-templated transcription"/>
    <property type="evidence" value="ECO:0007669"/>
    <property type="project" value="InterPro"/>
</dbReference>
<feature type="compositionally biased region" description="Polar residues" evidence="6">
    <location>
        <begin position="503"/>
        <end position="525"/>
    </location>
</feature>
<dbReference type="GO" id="GO:0003723">
    <property type="term" value="F:RNA binding"/>
    <property type="evidence" value="ECO:0007669"/>
    <property type="project" value="InterPro"/>
</dbReference>
<evidence type="ECO:0000256" key="5">
    <source>
        <dbReference type="PROSITE-ProRule" id="PRU00723"/>
    </source>
</evidence>
<dbReference type="PANTHER" id="PTHR13119">
    <property type="entry name" value="ZINC FINGER CCCH DOMAIN-CONTAINING PROTEI"/>
    <property type="match status" value="1"/>
</dbReference>
<dbReference type="SMART" id="SM00356">
    <property type="entry name" value="ZnF_C3H1"/>
    <property type="match status" value="3"/>
</dbReference>
<dbReference type="AlphaFoldDB" id="A0A4D6MP41"/>
<feature type="zinc finger region" description="C3H1-type" evidence="5">
    <location>
        <begin position="391"/>
        <end position="414"/>
    </location>
</feature>
<dbReference type="InterPro" id="IPR036855">
    <property type="entry name" value="Znf_CCCH_sf"/>
</dbReference>
<reference evidence="8 9" key="1">
    <citation type="submission" date="2019-04" db="EMBL/GenBank/DDBJ databases">
        <title>An improved genome assembly and genetic linkage map for asparagus bean, Vigna unguiculata ssp. sesquipedialis.</title>
        <authorList>
            <person name="Xia Q."/>
            <person name="Zhang R."/>
            <person name="Dong Y."/>
        </authorList>
    </citation>
    <scope>NUCLEOTIDE SEQUENCE [LARGE SCALE GENOMIC DNA]</scope>
    <source>
        <tissue evidence="8">Leaf</tissue>
    </source>
</reference>
<dbReference type="Gene3D" id="4.10.1000.10">
    <property type="entry name" value="Zinc finger, CCCH-type"/>
    <property type="match status" value="1"/>
</dbReference>
<dbReference type="Pfam" id="PF14608">
    <property type="entry name" value="zf-CCCH_2"/>
    <property type="match status" value="3"/>
</dbReference>
<feature type="zinc finger region" description="C3H1-type" evidence="5">
    <location>
        <begin position="361"/>
        <end position="388"/>
    </location>
</feature>
<name>A0A4D6MP41_VIGUN</name>
<feature type="compositionally biased region" description="Polar residues" evidence="6">
    <location>
        <begin position="430"/>
        <end position="465"/>
    </location>
</feature>
<feature type="zinc finger region" description="C3H1-type" evidence="5">
    <location>
        <begin position="332"/>
        <end position="359"/>
    </location>
</feature>
<evidence type="ECO:0000256" key="4">
    <source>
        <dbReference type="ARBA" id="ARBA00022833"/>
    </source>
</evidence>
<accession>A0A4D6MP41</accession>
<feature type="region of interest" description="Disordered" evidence="6">
    <location>
        <begin position="416"/>
        <end position="465"/>
    </location>
</feature>
<evidence type="ECO:0000256" key="2">
    <source>
        <dbReference type="ARBA" id="ARBA00022737"/>
    </source>
</evidence>
<dbReference type="GO" id="GO:0008270">
    <property type="term" value="F:zinc ion binding"/>
    <property type="evidence" value="ECO:0007669"/>
    <property type="project" value="UniProtKB-KW"/>
</dbReference>
<organism evidence="8 9">
    <name type="scientific">Vigna unguiculata</name>
    <name type="common">Cowpea</name>
    <dbReference type="NCBI Taxonomy" id="3917"/>
    <lineage>
        <taxon>Eukaryota</taxon>
        <taxon>Viridiplantae</taxon>
        <taxon>Streptophyta</taxon>
        <taxon>Embryophyta</taxon>
        <taxon>Tracheophyta</taxon>
        <taxon>Spermatophyta</taxon>
        <taxon>Magnoliopsida</taxon>
        <taxon>eudicotyledons</taxon>
        <taxon>Gunneridae</taxon>
        <taxon>Pentapetalae</taxon>
        <taxon>rosids</taxon>
        <taxon>fabids</taxon>
        <taxon>Fabales</taxon>
        <taxon>Fabaceae</taxon>
        <taxon>Papilionoideae</taxon>
        <taxon>50 kb inversion clade</taxon>
        <taxon>NPAAA clade</taxon>
        <taxon>indigoferoid/millettioid clade</taxon>
        <taxon>Phaseoleae</taxon>
        <taxon>Vigna</taxon>
    </lineage>
</organism>
<evidence type="ECO:0000313" key="9">
    <source>
        <dbReference type="Proteomes" id="UP000501690"/>
    </source>
</evidence>
<feature type="domain" description="C3H1-type" evidence="7">
    <location>
        <begin position="332"/>
        <end position="359"/>
    </location>
</feature>
<evidence type="ECO:0000256" key="1">
    <source>
        <dbReference type="ARBA" id="ARBA00022723"/>
    </source>
</evidence>
<keyword evidence="9" id="KW-1185">Reference proteome</keyword>